<reference evidence="1 2" key="1">
    <citation type="submission" date="2016-07" db="EMBL/GenBank/DDBJ databases">
        <title>Pervasive Adenine N6-methylation of Active Genes in Fungi.</title>
        <authorList>
            <consortium name="DOE Joint Genome Institute"/>
            <person name="Mondo S.J."/>
            <person name="Dannebaum R.O."/>
            <person name="Kuo R.C."/>
            <person name="Labutti K."/>
            <person name="Haridas S."/>
            <person name="Kuo A."/>
            <person name="Salamov A."/>
            <person name="Ahrendt S.R."/>
            <person name="Lipzen A."/>
            <person name="Sullivan W."/>
            <person name="Andreopoulos W.B."/>
            <person name="Clum A."/>
            <person name="Lindquist E."/>
            <person name="Daum C."/>
            <person name="Ramamoorthy G.K."/>
            <person name="Gryganskyi A."/>
            <person name="Culley D."/>
            <person name="Magnuson J.K."/>
            <person name="James T.Y."/>
            <person name="O'Malley M.A."/>
            <person name="Stajich J.E."/>
            <person name="Spatafora J.W."/>
            <person name="Visel A."/>
            <person name="Grigoriev I.V."/>
        </authorList>
    </citation>
    <scope>NUCLEOTIDE SEQUENCE [LARGE SCALE GENOMIC DNA]</scope>
    <source>
        <strain evidence="1 2">CBS 115471</strain>
    </source>
</reference>
<sequence>MMPHFQGFSVKISPNRMRRHLQQHVSVVLRAPSFHSTLAMPQHLRGRAMNEASFTLQFGKGGFIRCVWEVQEYRQIKPLPATHWVEWKEQTLHMILYKGNPFCWKEPVSILDSTQPIQNARNFRTPICKGYVSKSPRKKKHDQKIAQKCNQPVRSRSHSVVVYAPHSCRVHRK</sequence>
<organism evidence="1 2">
    <name type="scientific">Clohesyomyces aquaticus</name>
    <dbReference type="NCBI Taxonomy" id="1231657"/>
    <lineage>
        <taxon>Eukaryota</taxon>
        <taxon>Fungi</taxon>
        <taxon>Dikarya</taxon>
        <taxon>Ascomycota</taxon>
        <taxon>Pezizomycotina</taxon>
        <taxon>Dothideomycetes</taxon>
        <taxon>Pleosporomycetidae</taxon>
        <taxon>Pleosporales</taxon>
        <taxon>Lindgomycetaceae</taxon>
        <taxon>Clohesyomyces</taxon>
    </lineage>
</organism>
<comment type="caution">
    <text evidence="1">The sequence shown here is derived from an EMBL/GenBank/DDBJ whole genome shotgun (WGS) entry which is preliminary data.</text>
</comment>
<keyword evidence="2" id="KW-1185">Reference proteome</keyword>
<dbReference type="AlphaFoldDB" id="A0A1Y2AAF0"/>
<accession>A0A1Y2AAF0</accession>
<gene>
    <name evidence="1" type="ORF">BCR34DRAFT_130826</name>
</gene>
<evidence type="ECO:0000313" key="2">
    <source>
        <dbReference type="Proteomes" id="UP000193144"/>
    </source>
</evidence>
<evidence type="ECO:0000313" key="1">
    <source>
        <dbReference type="EMBL" id="ORY19482.1"/>
    </source>
</evidence>
<protein>
    <submittedName>
        <fullName evidence="1">Uncharacterized protein</fullName>
    </submittedName>
</protein>
<name>A0A1Y2AAF0_9PLEO</name>
<proteinExistence type="predicted"/>
<dbReference type="Proteomes" id="UP000193144">
    <property type="component" value="Unassembled WGS sequence"/>
</dbReference>
<dbReference type="EMBL" id="MCFA01000002">
    <property type="protein sequence ID" value="ORY19482.1"/>
    <property type="molecule type" value="Genomic_DNA"/>
</dbReference>